<accession>A0A845MK24</accession>
<evidence type="ECO:0000313" key="2">
    <source>
        <dbReference type="EMBL" id="MZR23962.1"/>
    </source>
</evidence>
<dbReference type="GO" id="GO:0016791">
    <property type="term" value="F:phosphatase activity"/>
    <property type="evidence" value="ECO:0007669"/>
    <property type="project" value="TreeGrafter"/>
</dbReference>
<dbReference type="GO" id="GO:0110154">
    <property type="term" value="P:RNA decapping"/>
    <property type="evidence" value="ECO:0007669"/>
    <property type="project" value="TreeGrafter"/>
</dbReference>
<dbReference type="GO" id="GO:0008803">
    <property type="term" value="F:bis(5'-nucleosyl)-tetraphosphatase (symmetrical) activity"/>
    <property type="evidence" value="ECO:0007669"/>
    <property type="project" value="TreeGrafter"/>
</dbReference>
<evidence type="ECO:0000259" key="1">
    <source>
        <dbReference type="Pfam" id="PF00149"/>
    </source>
</evidence>
<dbReference type="Gene3D" id="3.60.21.10">
    <property type="match status" value="1"/>
</dbReference>
<dbReference type="InterPro" id="IPR029052">
    <property type="entry name" value="Metallo-depent_PP-like"/>
</dbReference>
<dbReference type="Pfam" id="PF00149">
    <property type="entry name" value="Metallophos"/>
    <property type="match status" value="1"/>
</dbReference>
<evidence type="ECO:0000313" key="3">
    <source>
        <dbReference type="Proteomes" id="UP000445696"/>
    </source>
</evidence>
<dbReference type="InterPro" id="IPR050126">
    <property type="entry name" value="Ap4A_hydrolase"/>
</dbReference>
<protein>
    <submittedName>
        <fullName evidence="2">Serine/threonine protein phosphatase</fullName>
    </submittedName>
</protein>
<dbReference type="RefSeq" id="WP_161340429.1">
    <property type="nucleotide sequence ID" value="NZ_JBHSDG010000003.1"/>
</dbReference>
<dbReference type="PANTHER" id="PTHR42850:SF4">
    <property type="entry name" value="ZINC-DEPENDENT ENDOPOLYPHOSPHATASE"/>
    <property type="match status" value="1"/>
</dbReference>
<dbReference type="EMBL" id="WTVA01000015">
    <property type="protein sequence ID" value="MZR23962.1"/>
    <property type="molecule type" value="Genomic_DNA"/>
</dbReference>
<dbReference type="Proteomes" id="UP000445696">
    <property type="component" value="Unassembled WGS sequence"/>
</dbReference>
<dbReference type="CDD" id="cd00144">
    <property type="entry name" value="MPP_PPP_family"/>
    <property type="match status" value="1"/>
</dbReference>
<dbReference type="AlphaFoldDB" id="A0A845MK24"/>
<keyword evidence="3" id="KW-1185">Reference proteome</keyword>
<dbReference type="SUPFAM" id="SSF56300">
    <property type="entry name" value="Metallo-dependent phosphatases"/>
    <property type="match status" value="1"/>
</dbReference>
<dbReference type="OrthoDB" id="9807890at2"/>
<name>A0A845MK24_9PROT</name>
<sequence length="269" mass="30067">MPLTRLNRLISRRSTNLAEAKPDDFAGGSVSLKSATLPEGQRAYVIGDIHGRKDLLLPLLDRIERDRSHSNDVRTHLIFLGDYVDRGPMSSGVIDQMLDIVNSDMNVIALKGNHEAAMMSFLQDPVKGKRWLHYGGDATLRSYGVDIDLAGLSEETIVKAGRRLKKNLPDSHLKFIGTLKSGHSMGDYFFVHAGIEPGTAIDEQREHDLLWIRDSFLAHEGLYEKVVVHGHSIIPEPEFRENRIGIDTGAFYSNILTCLVLEGDRKEIL</sequence>
<comment type="caution">
    <text evidence="2">The sequence shown here is derived from an EMBL/GenBank/DDBJ whole genome shotgun (WGS) entry which is preliminary data.</text>
</comment>
<dbReference type="GO" id="GO:0005737">
    <property type="term" value="C:cytoplasm"/>
    <property type="evidence" value="ECO:0007669"/>
    <property type="project" value="TreeGrafter"/>
</dbReference>
<feature type="domain" description="Calcineurin-like phosphoesterase" evidence="1">
    <location>
        <begin position="43"/>
        <end position="234"/>
    </location>
</feature>
<dbReference type="InterPro" id="IPR004843">
    <property type="entry name" value="Calcineurin-like_PHP"/>
</dbReference>
<dbReference type="PANTHER" id="PTHR42850">
    <property type="entry name" value="METALLOPHOSPHOESTERASE"/>
    <property type="match status" value="1"/>
</dbReference>
<proteinExistence type="predicted"/>
<gene>
    <name evidence="2" type="ORF">GQF03_16630</name>
</gene>
<reference evidence="2 3" key="1">
    <citation type="journal article" date="2014" name="Int. J. Syst. Evol. Microbiol.">
        <title>Sneathiella chungangensis sp. nov., isolated from a marine sand, and emended description of the genus Sneathiella.</title>
        <authorList>
            <person name="Siamphan C."/>
            <person name="Kim H."/>
            <person name="Lee J.S."/>
            <person name="Kim W."/>
        </authorList>
    </citation>
    <scope>NUCLEOTIDE SEQUENCE [LARGE SCALE GENOMIC DNA]</scope>
    <source>
        <strain evidence="2 3">KCTC 32476</strain>
    </source>
</reference>
<organism evidence="2 3">
    <name type="scientific">Sneathiella chungangensis</name>
    <dbReference type="NCBI Taxonomy" id="1418234"/>
    <lineage>
        <taxon>Bacteria</taxon>
        <taxon>Pseudomonadati</taxon>
        <taxon>Pseudomonadota</taxon>
        <taxon>Alphaproteobacteria</taxon>
        <taxon>Sneathiellales</taxon>
        <taxon>Sneathiellaceae</taxon>
        <taxon>Sneathiella</taxon>
    </lineage>
</organism>